<protein>
    <submittedName>
        <fullName evidence="1">Alpha/beta hydrolase</fullName>
    </submittedName>
</protein>
<evidence type="ECO:0000313" key="1">
    <source>
        <dbReference type="EMBL" id="MBS2961887.1"/>
    </source>
</evidence>
<keyword evidence="2" id="KW-1185">Reference proteome</keyword>
<keyword evidence="1" id="KW-0378">Hydrolase</keyword>
<dbReference type="Proteomes" id="UP000677913">
    <property type="component" value="Unassembled WGS sequence"/>
</dbReference>
<dbReference type="RefSeq" id="WP_211463991.1">
    <property type="nucleotide sequence ID" value="NZ_JAGSXH010000005.1"/>
</dbReference>
<dbReference type="InterPro" id="IPR010662">
    <property type="entry name" value="RBBP9/YdeN"/>
</dbReference>
<sequence>MQSLTYVFLAGIDNSGPEHWQSHWRGRVADSVWVEHASWDAPVRDTWVEEFDDALRKIEGPKILVAHSLGCTLVAEWAAQHQDAGIVGAFLVAVPDARGPAFPSAAVGFDPARHGRLPFPCLVVASEDDPYCSMESAAANAELFGAALVNVGRKGHLNAGSGLGNWPEGWSLFSEHFLS</sequence>
<dbReference type="EMBL" id="JAGSXH010000005">
    <property type="protein sequence ID" value="MBS2961887.1"/>
    <property type="molecule type" value="Genomic_DNA"/>
</dbReference>
<organism evidence="1 2">
    <name type="scientific">Actinocrinis puniceicyclus</name>
    <dbReference type="NCBI Taxonomy" id="977794"/>
    <lineage>
        <taxon>Bacteria</taxon>
        <taxon>Bacillati</taxon>
        <taxon>Actinomycetota</taxon>
        <taxon>Actinomycetes</taxon>
        <taxon>Catenulisporales</taxon>
        <taxon>Actinospicaceae</taxon>
        <taxon>Actinocrinis</taxon>
    </lineage>
</organism>
<proteinExistence type="predicted"/>
<dbReference type="Pfam" id="PF06821">
    <property type="entry name" value="Ser_hydrolase"/>
    <property type="match status" value="1"/>
</dbReference>
<name>A0A8J7WKP0_9ACTN</name>
<evidence type="ECO:0000313" key="2">
    <source>
        <dbReference type="Proteomes" id="UP000677913"/>
    </source>
</evidence>
<gene>
    <name evidence="1" type="ORF">KGA66_02425</name>
</gene>
<dbReference type="InterPro" id="IPR029058">
    <property type="entry name" value="AB_hydrolase_fold"/>
</dbReference>
<dbReference type="SUPFAM" id="SSF53474">
    <property type="entry name" value="alpha/beta-Hydrolases"/>
    <property type="match status" value="1"/>
</dbReference>
<accession>A0A8J7WKP0</accession>
<dbReference type="GO" id="GO:0016787">
    <property type="term" value="F:hydrolase activity"/>
    <property type="evidence" value="ECO:0007669"/>
    <property type="project" value="UniProtKB-KW"/>
</dbReference>
<comment type="caution">
    <text evidence="1">The sequence shown here is derived from an EMBL/GenBank/DDBJ whole genome shotgun (WGS) entry which is preliminary data.</text>
</comment>
<dbReference type="AlphaFoldDB" id="A0A8J7WKP0"/>
<dbReference type="Gene3D" id="3.40.50.1820">
    <property type="entry name" value="alpha/beta hydrolase"/>
    <property type="match status" value="1"/>
</dbReference>
<reference evidence="1" key="1">
    <citation type="submission" date="2021-04" db="EMBL/GenBank/DDBJ databases">
        <title>Genome based classification of Actinospica acidithermotolerans sp. nov., an actinobacterium isolated from an Indonesian hot spring.</title>
        <authorList>
            <person name="Kusuma A.B."/>
            <person name="Putra K.E."/>
            <person name="Nafisah S."/>
            <person name="Loh J."/>
            <person name="Nouioui I."/>
            <person name="Goodfellow M."/>
        </authorList>
    </citation>
    <scope>NUCLEOTIDE SEQUENCE</scope>
    <source>
        <strain evidence="1">DSM 45618</strain>
    </source>
</reference>